<dbReference type="InParanoid" id="G2YQV7"/>
<dbReference type="AlphaFoldDB" id="G2YQV7"/>
<dbReference type="Proteomes" id="UP000008177">
    <property type="component" value="Unplaced contigs"/>
</dbReference>
<evidence type="ECO:0000313" key="1">
    <source>
        <dbReference type="EMBL" id="CCD54005.1"/>
    </source>
</evidence>
<dbReference type="EMBL" id="FQ790349">
    <property type="protein sequence ID" value="CCD54005.1"/>
    <property type="molecule type" value="Genomic_DNA"/>
</dbReference>
<name>G2YQV7_BOTF4</name>
<sequence length="50" mass="5869">MQYDKPRGSIEARLRGDKESIPLWRNATYNPSSAELDYQRRSEKMILPIS</sequence>
<organism evidence="1 2">
    <name type="scientific">Botryotinia fuckeliana (strain T4)</name>
    <name type="common">Noble rot fungus</name>
    <name type="synonym">Botrytis cinerea</name>
    <dbReference type="NCBI Taxonomy" id="999810"/>
    <lineage>
        <taxon>Eukaryota</taxon>
        <taxon>Fungi</taxon>
        <taxon>Dikarya</taxon>
        <taxon>Ascomycota</taxon>
        <taxon>Pezizomycotina</taxon>
        <taxon>Leotiomycetes</taxon>
        <taxon>Helotiales</taxon>
        <taxon>Sclerotiniaceae</taxon>
        <taxon>Botrytis</taxon>
    </lineage>
</organism>
<dbReference type="HOGENOM" id="CLU_3124860_0_0_1"/>
<reference evidence="2" key="1">
    <citation type="journal article" date="2011" name="PLoS Genet.">
        <title>Genomic analysis of the necrotrophic fungal pathogens Sclerotinia sclerotiorum and Botrytis cinerea.</title>
        <authorList>
            <person name="Amselem J."/>
            <person name="Cuomo C.A."/>
            <person name="van Kan J.A."/>
            <person name="Viaud M."/>
            <person name="Benito E.P."/>
            <person name="Couloux A."/>
            <person name="Coutinho P.M."/>
            <person name="de Vries R.P."/>
            <person name="Dyer P.S."/>
            <person name="Fillinger S."/>
            <person name="Fournier E."/>
            <person name="Gout L."/>
            <person name="Hahn M."/>
            <person name="Kohn L."/>
            <person name="Lapalu N."/>
            <person name="Plummer K.M."/>
            <person name="Pradier J.M."/>
            <person name="Quevillon E."/>
            <person name="Sharon A."/>
            <person name="Simon A."/>
            <person name="ten Have A."/>
            <person name="Tudzynski B."/>
            <person name="Tudzynski P."/>
            <person name="Wincker P."/>
            <person name="Andrew M."/>
            <person name="Anthouard V."/>
            <person name="Beever R.E."/>
            <person name="Beffa R."/>
            <person name="Benoit I."/>
            <person name="Bouzid O."/>
            <person name="Brault B."/>
            <person name="Chen Z."/>
            <person name="Choquer M."/>
            <person name="Collemare J."/>
            <person name="Cotton P."/>
            <person name="Danchin E.G."/>
            <person name="Da Silva C."/>
            <person name="Gautier A."/>
            <person name="Giraud C."/>
            <person name="Giraud T."/>
            <person name="Gonzalez C."/>
            <person name="Grossetete S."/>
            <person name="Guldener U."/>
            <person name="Henrissat B."/>
            <person name="Howlett B.J."/>
            <person name="Kodira C."/>
            <person name="Kretschmer M."/>
            <person name="Lappartient A."/>
            <person name="Leroch M."/>
            <person name="Levis C."/>
            <person name="Mauceli E."/>
            <person name="Neuveglise C."/>
            <person name="Oeser B."/>
            <person name="Pearson M."/>
            <person name="Poulain J."/>
            <person name="Poussereau N."/>
            <person name="Quesneville H."/>
            <person name="Rascle C."/>
            <person name="Schumacher J."/>
            <person name="Segurens B."/>
            <person name="Sexton A."/>
            <person name="Silva E."/>
            <person name="Sirven C."/>
            <person name="Soanes D.M."/>
            <person name="Talbot N.J."/>
            <person name="Templeton M."/>
            <person name="Yandava C."/>
            <person name="Yarden O."/>
            <person name="Zeng Q."/>
            <person name="Rollins J.A."/>
            <person name="Lebrun M.H."/>
            <person name="Dickman M."/>
        </authorList>
    </citation>
    <scope>NUCLEOTIDE SEQUENCE [LARGE SCALE GENOMIC DNA]</scope>
    <source>
        <strain evidence="2">T4</strain>
    </source>
</reference>
<proteinExistence type="predicted"/>
<evidence type="ECO:0000313" key="2">
    <source>
        <dbReference type="Proteomes" id="UP000008177"/>
    </source>
</evidence>
<accession>G2YQV7</accession>
<protein>
    <submittedName>
        <fullName evidence="1">Uncharacterized protein</fullName>
    </submittedName>
</protein>
<gene>
    <name evidence="1" type="ORF">BofuT4_P131850.1</name>
</gene>